<dbReference type="SMR" id="A0A0Q9X158"/>
<organism evidence="10 11">
    <name type="scientific">Drosophila willistoni</name>
    <name type="common">Fruit fly</name>
    <dbReference type="NCBI Taxonomy" id="7260"/>
    <lineage>
        <taxon>Eukaryota</taxon>
        <taxon>Metazoa</taxon>
        <taxon>Ecdysozoa</taxon>
        <taxon>Arthropoda</taxon>
        <taxon>Hexapoda</taxon>
        <taxon>Insecta</taxon>
        <taxon>Pterygota</taxon>
        <taxon>Neoptera</taxon>
        <taxon>Endopterygota</taxon>
        <taxon>Diptera</taxon>
        <taxon>Brachycera</taxon>
        <taxon>Muscomorpha</taxon>
        <taxon>Ephydroidea</taxon>
        <taxon>Drosophilidae</taxon>
        <taxon>Drosophila</taxon>
        <taxon>Sophophora</taxon>
    </lineage>
</organism>
<accession>A0A0Q9X158</accession>
<dbReference type="OrthoDB" id="10019582at2759"/>
<evidence type="ECO:0000256" key="7">
    <source>
        <dbReference type="ARBA" id="ARBA00023034"/>
    </source>
</evidence>
<keyword evidence="5" id="KW-0735">Signal-anchor</keyword>
<keyword evidence="9" id="KW-0325">Glycoprotein</keyword>
<keyword evidence="3" id="KW-0808">Transferase</keyword>
<evidence type="ECO:0000256" key="5">
    <source>
        <dbReference type="ARBA" id="ARBA00022968"/>
    </source>
</evidence>
<evidence type="ECO:0008006" key="12">
    <source>
        <dbReference type="Google" id="ProtNLM"/>
    </source>
</evidence>
<dbReference type="InterPro" id="IPR005331">
    <property type="entry name" value="Sulfotransferase"/>
</dbReference>
<keyword evidence="6" id="KW-1133">Transmembrane helix</keyword>
<dbReference type="EMBL" id="CH963876">
    <property type="protein sequence ID" value="KRF98514.1"/>
    <property type="molecule type" value="Genomic_DNA"/>
</dbReference>
<sequence length="302" mass="36384">IDFLQLWRLNPKFLNNTKFITREMLFFNRVPKTGSETLNELMRKLGPINGFRFDRAPFKSPIGMRWPLERQRQEAEKFIEMADGDPFAYVEHVNYFDFRQFHLPQPIYINMVRDPVEKVLSWYYYKRTPWHALLMFDGYKKFQSRAFYRKSFESCIMTGDPECNYEYGHGFDGDAGDHRRQSLFFCGHAPICEPFNTPGAIQRAKQNVERDFAVVGSWEDVNVTLAVLEHYIPRFFRGVTDLYYEPKGLAYLPRNTNHWKPHISEKIKNMMRPNFTQEYDFYYFCKQRLYRQYFAINHHLEL</sequence>
<evidence type="ECO:0000313" key="11">
    <source>
        <dbReference type="Proteomes" id="UP000007798"/>
    </source>
</evidence>
<keyword evidence="8" id="KW-0472">Membrane</keyword>
<comment type="subcellular location">
    <subcellularLocation>
        <location evidence="1">Golgi apparatus membrane</location>
        <topology evidence="1">Single-pass type II membrane protein</topology>
    </subcellularLocation>
</comment>
<dbReference type="PANTHER" id="PTHR12129">
    <property type="entry name" value="HEPARAN SULFATE 2-O-SULFOTRANSFERASE"/>
    <property type="match status" value="1"/>
</dbReference>
<evidence type="ECO:0000256" key="1">
    <source>
        <dbReference type="ARBA" id="ARBA00004323"/>
    </source>
</evidence>
<evidence type="ECO:0000313" key="10">
    <source>
        <dbReference type="EMBL" id="KRF98514.1"/>
    </source>
</evidence>
<proteinExistence type="inferred from homology"/>
<dbReference type="InterPro" id="IPR007734">
    <property type="entry name" value="Heparan_SO4_2-O-STrfase"/>
</dbReference>
<protein>
    <recommendedName>
        <fullName evidence="12">Heparan sulfate 2-O-sulfotransferase pipe</fullName>
    </recommendedName>
</protein>
<keyword evidence="7" id="KW-0333">Golgi apparatus</keyword>
<dbReference type="GO" id="GO:0008146">
    <property type="term" value="F:sulfotransferase activity"/>
    <property type="evidence" value="ECO:0007669"/>
    <property type="project" value="InterPro"/>
</dbReference>
<gene>
    <name evidence="10" type="primary">Dwil\GK19555</name>
    <name evidence="10" type="ORF">Dwil_GK19555</name>
</gene>
<evidence type="ECO:0000256" key="9">
    <source>
        <dbReference type="ARBA" id="ARBA00023180"/>
    </source>
</evidence>
<feature type="non-terminal residue" evidence="10">
    <location>
        <position position="1"/>
    </location>
</feature>
<dbReference type="FunFam" id="3.40.50.300:FF:001863">
    <property type="entry name" value="Heparan sulfate 2-o-sulfotransferase"/>
    <property type="match status" value="1"/>
</dbReference>
<dbReference type="PANTHER" id="PTHR12129:SF20">
    <property type="entry name" value="HEPARAN SULFATE 2-O-SULFOTRANSFERASE PIPE"/>
    <property type="match status" value="1"/>
</dbReference>
<evidence type="ECO:0000256" key="8">
    <source>
        <dbReference type="ARBA" id="ARBA00023136"/>
    </source>
</evidence>
<name>A0A0Q9X158_DROWI</name>
<dbReference type="Gene3D" id="3.40.50.300">
    <property type="entry name" value="P-loop containing nucleotide triphosphate hydrolases"/>
    <property type="match status" value="1"/>
</dbReference>
<dbReference type="Proteomes" id="UP000007798">
    <property type="component" value="Unassembled WGS sequence"/>
</dbReference>
<reference evidence="10 11" key="1">
    <citation type="journal article" date="2007" name="Nature">
        <title>Evolution of genes and genomes on the Drosophila phylogeny.</title>
        <authorList>
            <consortium name="Drosophila 12 Genomes Consortium"/>
            <person name="Clark A.G."/>
            <person name="Eisen M.B."/>
            <person name="Smith D.R."/>
            <person name="Bergman C.M."/>
            <person name="Oliver B."/>
            <person name="Markow T.A."/>
            <person name="Kaufman T.C."/>
            <person name="Kellis M."/>
            <person name="Gelbart W."/>
            <person name="Iyer V.N."/>
            <person name="Pollard D.A."/>
            <person name="Sackton T.B."/>
            <person name="Larracuente A.M."/>
            <person name="Singh N.D."/>
            <person name="Abad J.P."/>
            <person name="Abt D.N."/>
            <person name="Adryan B."/>
            <person name="Aguade M."/>
            <person name="Akashi H."/>
            <person name="Anderson W.W."/>
            <person name="Aquadro C.F."/>
            <person name="Ardell D.H."/>
            <person name="Arguello R."/>
            <person name="Artieri C.G."/>
            <person name="Barbash D.A."/>
            <person name="Barker D."/>
            <person name="Barsanti P."/>
            <person name="Batterham P."/>
            <person name="Batzoglou S."/>
            <person name="Begun D."/>
            <person name="Bhutkar A."/>
            <person name="Blanco E."/>
            <person name="Bosak S.A."/>
            <person name="Bradley R.K."/>
            <person name="Brand A.D."/>
            <person name="Brent M.R."/>
            <person name="Brooks A.N."/>
            <person name="Brown R.H."/>
            <person name="Butlin R.K."/>
            <person name="Caggese C."/>
            <person name="Calvi B.R."/>
            <person name="Bernardo de Carvalho A."/>
            <person name="Caspi A."/>
            <person name="Castrezana S."/>
            <person name="Celniker S.E."/>
            <person name="Chang J.L."/>
            <person name="Chapple C."/>
            <person name="Chatterji S."/>
            <person name="Chinwalla A."/>
            <person name="Civetta A."/>
            <person name="Clifton S.W."/>
            <person name="Comeron J.M."/>
            <person name="Costello J.C."/>
            <person name="Coyne J.A."/>
            <person name="Daub J."/>
            <person name="David R.G."/>
            <person name="Delcher A.L."/>
            <person name="Delehaunty K."/>
            <person name="Do C.B."/>
            <person name="Ebling H."/>
            <person name="Edwards K."/>
            <person name="Eickbush T."/>
            <person name="Evans J.D."/>
            <person name="Filipski A."/>
            <person name="Findeiss S."/>
            <person name="Freyhult E."/>
            <person name="Fulton L."/>
            <person name="Fulton R."/>
            <person name="Garcia A.C."/>
            <person name="Gardiner A."/>
            <person name="Garfield D.A."/>
            <person name="Garvin B.E."/>
            <person name="Gibson G."/>
            <person name="Gilbert D."/>
            <person name="Gnerre S."/>
            <person name="Godfrey J."/>
            <person name="Good R."/>
            <person name="Gotea V."/>
            <person name="Gravely B."/>
            <person name="Greenberg A.J."/>
            <person name="Griffiths-Jones S."/>
            <person name="Gross S."/>
            <person name="Guigo R."/>
            <person name="Gustafson E.A."/>
            <person name="Haerty W."/>
            <person name="Hahn M.W."/>
            <person name="Halligan D.L."/>
            <person name="Halpern A.L."/>
            <person name="Halter G.M."/>
            <person name="Han M.V."/>
            <person name="Heger A."/>
            <person name="Hillier L."/>
            <person name="Hinrichs A.S."/>
            <person name="Holmes I."/>
            <person name="Hoskins R.A."/>
            <person name="Hubisz M.J."/>
            <person name="Hultmark D."/>
            <person name="Huntley M.A."/>
            <person name="Jaffe D.B."/>
            <person name="Jagadeeshan S."/>
            <person name="Jeck W.R."/>
            <person name="Johnson J."/>
            <person name="Jones C.D."/>
            <person name="Jordan W.C."/>
            <person name="Karpen G.H."/>
            <person name="Kataoka E."/>
            <person name="Keightley P.D."/>
            <person name="Kheradpour P."/>
            <person name="Kirkness E.F."/>
            <person name="Koerich L.B."/>
            <person name="Kristiansen K."/>
            <person name="Kudrna D."/>
            <person name="Kulathinal R.J."/>
            <person name="Kumar S."/>
            <person name="Kwok R."/>
            <person name="Lander E."/>
            <person name="Langley C.H."/>
            <person name="Lapoint R."/>
            <person name="Lazzaro B.P."/>
            <person name="Lee S.J."/>
            <person name="Levesque L."/>
            <person name="Li R."/>
            <person name="Lin C.F."/>
            <person name="Lin M.F."/>
            <person name="Lindblad-Toh K."/>
            <person name="Llopart A."/>
            <person name="Long M."/>
            <person name="Low L."/>
            <person name="Lozovsky E."/>
            <person name="Lu J."/>
            <person name="Luo M."/>
            <person name="Machado C.A."/>
            <person name="Makalowski W."/>
            <person name="Marzo M."/>
            <person name="Matsuda M."/>
            <person name="Matzkin L."/>
            <person name="McAllister B."/>
            <person name="McBride C.S."/>
            <person name="McKernan B."/>
            <person name="McKernan K."/>
            <person name="Mendez-Lago M."/>
            <person name="Minx P."/>
            <person name="Mollenhauer M.U."/>
            <person name="Montooth K."/>
            <person name="Mount S.M."/>
            <person name="Mu X."/>
            <person name="Myers E."/>
            <person name="Negre B."/>
            <person name="Newfeld S."/>
            <person name="Nielsen R."/>
            <person name="Noor M.A."/>
            <person name="O'Grady P."/>
            <person name="Pachter L."/>
            <person name="Papaceit M."/>
            <person name="Parisi M.J."/>
            <person name="Parisi M."/>
            <person name="Parts L."/>
            <person name="Pedersen J.S."/>
            <person name="Pesole G."/>
            <person name="Phillippy A.M."/>
            <person name="Ponting C.P."/>
            <person name="Pop M."/>
            <person name="Porcelli D."/>
            <person name="Powell J.R."/>
            <person name="Prohaska S."/>
            <person name="Pruitt K."/>
            <person name="Puig M."/>
            <person name="Quesneville H."/>
            <person name="Ram K.R."/>
            <person name="Rand D."/>
            <person name="Rasmussen M.D."/>
            <person name="Reed L.K."/>
            <person name="Reenan R."/>
            <person name="Reily A."/>
            <person name="Remington K.A."/>
            <person name="Rieger T.T."/>
            <person name="Ritchie M.G."/>
            <person name="Robin C."/>
            <person name="Rogers Y.H."/>
            <person name="Rohde C."/>
            <person name="Rozas J."/>
            <person name="Rubenfield M.J."/>
            <person name="Ruiz A."/>
            <person name="Russo S."/>
            <person name="Salzberg S.L."/>
            <person name="Sanchez-Gracia A."/>
            <person name="Saranga D.J."/>
            <person name="Sato H."/>
            <person name="Schaeffer S.W."/>
            <person name="Schatz M.C."/>
            <person name="Schlenke T."/>
            <person name="Schwartz R."/>
            <person name="Segarra C."/>
            <person name="Singh R.S."/>
            <person name="Sirot L."/>
            <person name="Sirota M."/>
            <person name="Sisneros N.B."/>
            <person name="Smith C.D."/>
            <person name="Smith T.F."/>
            <person name="Spieth J."/>
            <person name="Stage D.E."/>
            <person name="Stark A."/>
            <person name="Stephan W."/>
            <person name="Strausberg R.L."/>
            <person name="Strempel S."/>
            <person name="Sturgill D."/>
            <person name="Sutton G."/>
            <person name="Sutton G.G."/>
            <person name="Tao W."/>
            <person name="Teichmann S."/>
            <person name="Tobari Y.N."/>
            <person name="Tomimura Y."/>
            <person name="Tsolas J.M."/>
            <person name="Valente V.L."/>
            <person name="Venter E."/>
            <person name="Venter J.C."/>
            <person name="Vicario S."/>
            <person name="Vieira F.G."/>
            <person name="Vilella A.J."/>
            <person name="Villasante A."/>
            <person name="Walenz B."/>
            <person name="Wang J."/>
            <person name="Wasserman M."/>
            <person name="Watts T."/>
            <person name="Wilson D."/>
            <person name="Wilson R.K."/>
            <person name="Wing R.A."/>
            <person name="Wolfner M.F."/>
            <person name="Wong A."/>
            <person name="Wong G.K."/>
            <person name="Wu C.I."/>
            <person name="Wu G."/>
            <person name="Yamamoto D."/>
            <person name="Yang H.P."/>
            <person name="Yang S.P."/>
            <person name="Yorke J.A."/>
            <person name="Yoshida K."/>
            <person name="Zdobnov E."/>
            <person name="Zhang P."/>
            <person name="Zhang Y."/>
            <person name="Zimin A.V."/>
            <person name="Baldwin J."/>
            <person name="Abdouelleil A."/>
            <person name="Abdulkadir J."/>
            <person name="Abebe A."/>
            <person name="Abera B."/>
            <person name="Abreu J."/>
            <person name="Acer S.C."/>
            <person name="Aftuck L."/>
            <person name="Alexander A."/>
            <person name="An P."/>
            <person name="Anderson E."/>
            <person name="Anderson S."/>
            <person name="Arachi H."/>
            <person name="Azer M."/>
            <person name="Bachantsang P."/>
            <person name="Barry A."/>
            <person name="Bayul T."/>
            <person name="Berlin A."/>
            <person name="Bessette D."/>
            <person name="Bloom T."/>
            <person name="Blye J."/>
            <person name="Boguslavskiy L."/>
            <person name="Bonnet C."/>
            <person name="Boukhgalter B."/>
            <person name="Bourzgui I."/>
            <person name="Brown A."/>
            <person name="Cahill P."/>
            <person name="Channer S."/>
            <person name="Cheshatsang Y."/>
            <person name="Chuda L."/>
            <person name="Citroen M."/>
            <person name="Collymore A."/>
            <person name="Cooke P."/>
            <person name="Costello M."/>
            <person name="D'Aco K."/>
            <person name="Daza R."/>
            <person name="De Haan G."/>
            <person name="DeGray S."/>
            <person name="DeMaso C."/>
            <person name="Dhargay N."/>
            <person name="Dooley K."/>
            <person name="Dooley E."/>
            <person name="Doricent M."/>
            <person name="Dorje P."/>
            <person name="Dorjee K."/>
            <person name="Dupes A."/>
            <person name="Elong R."/>
            <person name="Falk J."/>
            <person name="Farina A."/>
            <person name="Faro S."/>
            <person name="Ferguson D."/>
            <person name="Fisher S."/>
            <person name="Foley C.D."/>
            <person name="Franke A."/>
            <person name="Friedrich D."/>
            <person name="Gadbois L."/>
            <person name="Gearin G."/>
            <person name="Gearin C.R."/>
            <person name="Giannoukos G."/>
            <person name="Goode T."/>
            <person name="Graham J."/>
            <person name="Grandbois E."/>
            <person name="Grewal S."/>
            <person name="Gyaltsen K."/>
            <person name="Hafez N."/>
            <person name="Hagos B."/>
            <person name="Hall J."/>
            <person name="Henson C."/>
            <person name="Hollinger A."/>
            <person name="Honan T."/>
            <person name="Huard M.D."/>
            <person name="Hughes L."/>
            <person name="Hurhula B."/>
            <person name="Husby M.E."/>
            <person name="Kamat A."/>
            <person name="Kanga B."/>
            <person name="Kashin S."/>
            <person name="Khazanovich D."/>
            <person name="Kisner P."/>
            <person name="Lance K."/>
            <person name="Lara M."/>
            <person name="Lee W."/>
            <person name="Lennon N."/>
            <person name="Letendre F."/>
            <person name="LeVine R."/>
            <person name="Lipovsky A."/>
            <person name="Liu X."/>
            <person name="Liu J."/>
            <person name="Liu S."/>
            <person name="Lokyitsang T."/>
            <person name="Lokyitsang Y."/>
            <person name="Lubonja R."/>
            <person name="Lui A."/>
            <person name="MacDonald P."/>
            <person name="Magnisalis V."/>
            <person name="Maru K."/>
            <person name="Matthews C."/>
            <person name="McCusker W."/>
            <person name="McDonough S."/>
            <person name="Mehta T."/>
            <person name="Meldrim J."/>
            <person name="Meneus L."/>
            <person name="Mihai O."/>
            <person name="Mihalev A."/>
            <person name="Mihova T."/>
            <person name="Mittelman R."/>
            <person name="Mlenga V."/>
            <person name="Montmayeur A."/>
            <person name="Mulrain L."/>
            <person name="Navidi A."/>
            <person name="Naylor J."/>
            <person name="Negash T."/>
            <person name="Nguyen T."/>
            <person name="Nguyen N."/>
            <person name="Nicol R."/>
            <person name="Norbu C."/>
            <person name="Norbu N."/>
            <person name="Novod N."/>
            <person name="O'Neill B."/>
            <person name="Osman S."/>
            <person name="Markiewicz E."/>
            <person name="Oyono O.L."/>
            <person name="Patti C."/>
            <person name="Phunkhang P."/>
            <person name="Pierre F."/>
            <person name="Priest M."/>
            <person name="Raghuraman S."/>
            <person name="Rege F."/>
            <person name="Reyes R."/>
            <person name="Rise C."/>
            <person name="Rogov P."/>
            <person name="Ross K."/>
            <person name="Ryan E."/>
            <person name="Settipalli S."/>
            <person name="Shea T."/>
            <person name="Sherpa N."/>
            <person name="Shi L."/>
            <person name="Shih D."/>
            <person name="Sparrow T."/>
            <person name="Spaulding J."/>
            <person name="Stalker J."/>
            <person name="Stange-Thomann N."/>
            <person name="Stavropoulos S."/>
            <person name="Stone C."/>
            <person name="Strader C."/>
            <person name="Tesfaye S."/>
            <person name="Thomson T."/>
            <person name="Thoulutsang Y."/>
            <person name="Thoulutsang D."/>
            <person name="Topham K."/>
            <person name="Topping I."/>
            <person name="Tsamla T."/>
            <person name="Vassiliev H."/>
            <person name="Vo A."/>
            <person name="Wangchuk T."/>
            <person name="Wangdi T."/>
            <person name="Weiand M."/>
            <person name="Wilkinson J."/>
            <person name="Wilson A."/>
            <person name="Yadav S."/>
            <person name="Young G."/>
            <person name="Yu Q."/>
            <person name="Zembek L."/>
            <person name="Zhong D."/>
            <person name="Zimmer A."/>
            <person name="Zwirko Z."/>
            <person name="Jaffe D.B."/>
            <person name="Alvarez P."/>
            <person name="Brockman W."/>
            <person name="Butler J."/>
            <person name="Chin C."/>
            <person name="Gnerre S."/>
            <person name="Grabherr M."/>
            <person name="Kleber M."/>
            <person name="Mauceli E."/>
            <person name="MacCallum I."/>
        </authorList>
    </citation>
    <scope>NUCLEOTIDE SEQUENCE [LARGE SCALE GENOMIC DNA]</scope>
    <source>
        <strain evidence="11">Tucson 14030-0811.24</strain>
    </source>
</reference>
<evidence type="ECO:0000256" key="2">
    <source>
        <dbReference type="ARBA" id="ARBA00010569"/>
    </source>
</evidence>
<evidence type="ECO:0000256" key="6">
    <source>
        <dbReference type="ARBA" id="ARBA00022989"/>
    </source>
</evidence>
<keyword evidence="11" id="KW-1185">Reference proteome</keyword>
<keyword evidence="4" id="KW-0812">Transmembrane</keyword>
<dbReference type="Pfam" id="PF03567">
    <property type="entry name" value="Sulfotransfer_2"/>
    <property type="match status" value="1"/>
</dbReference>
<dbReference type="GO" id="GO:0000139">
    <property type="term" value="C:Golgi membrane"/>
    <property type="evidence" value="ECO:0007669"/>
    <property type="project" value="UniProtKB-SubCell"/>
</dbReference>
<dbReference type="InterPro" id="IPR027417">
    <property type="entry name" value="P-loop_NTPase"/>
</dbReference>
<evidence type="ECO:0000256" key="3">
    <source>
        <dbReference type="ARBA" id="ARBA00022679"/>
    </source>
</evidence>
<dbReference type="AlphaFoldDB" id="A0A0Q9X158"/>
<dbReference type="SUPFAM" id="SSF52540">
    <property type="entry name" value="P-loop containing nucleoside triphosphate hydrolases"/>
    <property type="match status" value="1"/>
</dbReference>
<dbReference type="InParanoid" id="A0A0Q9X158"/>
<evidence type="ECO:0000256" key="4">
    <source>
        <dbReference type="ARBA" id="ARBA00022692"/>
    </source>
</evidence>
<comment type="similarity">
    <text evidence="2">Belongs to the sulfotransferase 3 family.</text>
</comment>